<protein>
    <recommendedName>
        <fullName evidence="12">Cardiolipin synthase</fullName>
        <ecNumber evidence="12">2.7.8.-</ecNumber>
    </recommendedName>
</protein>
<evidence type="ECO:0000256" key="8">
    <source>
        <dbReference type="ARBA" id="ARBA00023098"/>
    </source>
</evidence>
<dbReference type="Proteomes" id="UP000004080">
    <property type="component" value="Unassembled WGS sequence"/>
</dbReference>
<evidence type="ECO:0000259" key="14">
    <source>
        <dbReference type="PROSITE" id="PS50035"/>
    </source>
</evidence>
<evidence type="ECO:0000313" key="15">
    <source>
        <dbReference type="EMBL" id="EIT87472.1"/>
    </source>
</evidence>
<keyword evidence="10" id="KW-0594">Phospholipid biosynthesis</keyword>
<proteinExistence type="predicted"/>
<dbReference type="SUPFAM" id="SSF56024">
    <property type="entry name" value="Phospholipase D/nuclease"/>
    <property type="match status" value="2"/>
</dbReference>
<dbReference type="InterPro" id="IPR022924">
    <property type="entry name" value="Cardiolipin_synthase"/>
</dbReference>
<dbReference type="InterPro" id="IPR025202">
    <property type="entry name" value="PLD-like_dom"/>
</dbReference>
<dbReference type="GO" id="GO:0005886">
    <property type="term" value="C:plasma membrane"/>
    <property type="evidence" value="ECO:0007669"/>
    <property type="project" value="UniProtKB-SubCell"/>
</dbReference>
<dbReference type="Gene3D" id="3.30.870.10">
    <property type="entry name" value="Endonuclease Chain A"/>
    <property type="match status" value="2"/>
</dbReference>
<comment type="subcellular location">
    <subcellularLocation>
        <location evidence="1">Cell membrane</location>
    </subcellularLocation>
</comment>
<dbReference type="STRING" id="1196324.A374_00050"/>
<dbReference type="GO" id="GO:0032049">
    <property type="term" value="P:cardiolipin biosynthetic process"/>
    <property type="evidence" value="ECO:0007669"/>
    <property type="project" value="UniProtKB-UniRule"/>
</dbReference>
<evidence type="ECO:0000256" key="5">
    <source>
        <dbReference type="ARBA" id="ARBA00022692"/>
    </source>
</evidence>
<keyword evidence="11" id="KW-1208">Phospholipid metabolism</keyword>
<dbReference type="CDD" id="cd09110">
    <property type="entry name" value="PLDc_CLS_1"/>
    <property type="match status" value="1"/>
</dbReference>
<evidence type="ECO:0000256" key="13">
    <source>
        <dbReference type="SAM" id="Phobius"/>
    </source>
</evidence>
<keyword evidence="4" id="KW-0808">Transferase</keyword>
<keyword evidence="9 13" id="KW-0472">Membrane</keyword>
<comment type="caution">
    <text evidence="15">The sequence shown here is derived from an EMBL/GenBank/DDBJ whole genome shotgun (WGS) entry which is preliminary data.</text>
</comment>
<dbReference type="InterPro" id="IPR001736">
    <property type="entry name" value="PLipase_D/transphosphatidylase"/>
</dbReference>
<dbReference type="EC" id="2.7.8.-" evidence="12"/>
<dbReference type="FunFam" id="3.30.870.10:FF:000014">
    <property type="entry name" value="Cardiolipin synthase"/>
    <property type="match status" value="1"/>
</dbReference>
<evidence type="ECO:0000256" key="9">
    <source>
        <dbReference type="ARBA" id="ARBA00023136"/>
    </source>
</evidence>
<evidence type="ECO:0000256" key="1">
    <source>
        <dbReference type="ARBA" id="ARBA00004236"/>
    </source>
</evidence>
<evidence type="ECO:0000256" key="6">
    <source>
        <dbReference type="ARBA" id="ARBA00022737"/>
    </source>
</evidence>
<sequence length="400" mass="45717">MSIIWILLGCIVMALLFSFLVWLDLYLGKKNVKDHVASEPIASTGEASLLTTGTEFYDTLFEEIEKARHHLHIQFYIVNDDCIGKELTALLKRKAYEGIEVRLLLDYLGSFLMKKKTIKELQLAGVKFAYSARPSFPFFFYKLNRRNHRKIAIIDGAVGFTGGFNVGDEYLGRNPKLGDWRDYHLCLQGPVISSLQKQFAMDWETATSETLTEAKYFPTLKDGSIHFTTMFAKQDIVSFLLQQMNEAQERIFIGSPYFIPGKAILQALLHARKRGVDVTLLVPMKADHPIVKEASYPYLQALLLAGCNVYQYYEGFFHAKVFIADNKIGDIGTTNFDERSLFLNEEVNCVFTSQELLHDTLKAIEDDLDRSERLYLEDLTQQSVWTKVKVKLGETFSSFL</sequence>
<keyword evidence="3" id="KW-0444">Lipid biosynthesis</keyword>
<feature type="transmembrane region" description="Helical" evidence="13">
    <location>
        <begin position="6"/>
        <end position="27"/>
    </location>
</feature>
<dbReference type="AlphaFoldDB" id="I8AN91"/>
<evidence type="ECO:0000256" key="2">
    <source>
        <dbReference type="ARBA" id="ARBA00022475"/>
    </source>
</evidence>
<keyword evidence="6" id="KW-0677">Repeat</keyword>
<evidence type="ECO:0000256" key="10">
    <source>
        <dbReference type="ARBA" id="ARBA00023209"/>
    </source>
</evidence>
<evidence type="ECO:0000256" key="3">
    <source>
        <dbReference type="ARBA" id="ARBA00022516"/>
    </source>
</evidence>
<evidence type="ECO:0000313" key="16">
    <source>
        <dbReference type="Proteomes" id="UP000004080"/>
    </source>
</evidence>
<accession>I8AN91</accession>
<keyword evidence="7 13" id="KW-1133">Transmembrane helix</keyword>
<organism evidence="15 16">
    <name type="scientific">Fictibacillus macauensis ZFHKF-1</name>
    <dbReference type="NCBI Taxonomy" id="1196324"/>
    <lineage>
        <taxon>Bacteria</taxon>
        <taxon>Bacillati</taxon>
        <taxon>Bacillota</taxon>
        <taxon>Bacilli</taxon>
        <taxon>Bacillales</taxon>
        <taxon>Fictibacillaceae</taxon>
        <taxon>Fictibacillus</taxon>
    </lineage>
</organism>
<dbReference type="PROSITE" id="PS50035">
    <property type="entry name" value="PLD"/>
    <property type="match status" value="2"/>
</dbReference>
<name>I8AN91_9BACL</name>
<evidence type="ECO:0000256" key="7">
    <source>
        <dbReference type="ARBA" id="ARBA00022989"/>
    </source>
</evidence>
<dbReference type="CDD" id="cd09112">
    <property type="entry name" value="PLDc_CLS_2"/>
    <property type="match status" value="1"/>
</dbReference>
<dbReference type="eggNOG" id="COG1502">
    <property type="taxonomic scope" value="Bacteria"/>
</dbReference>
<feature type="domain" description="PLD phosphodiesterase" evidence="14">
    <location>
        <begin position="313"/>
        <end position="340"/>
    </location>
</feature>
<dbReference type="RefSeq" id="WP_007200121.1">
    <property type="nucleotide sequence ID" value="NZ_AKKV01000002.1"/>
</dbReference>
<dbReference type="SMART" id="SM00155">
    <property type="entry name" value="PLDc"/>
    <property type="match status" value="2"/>
</dbReference>
<evidence type="ECO:0000256" key="11">
    <source>
        <dbReference type="ARBA" id="ARBA00023264"/>
    </source>
</evidence>
<dbReference type="EMBL" id="AKKV01000002">
    <property type="protein sequence ID" value="EIT87472.1"/>
    <property type="molecule type" value="Genomic_DNA"/>
</dbReference>
<keyword evidence="5 13" id="KW-0812">Transmembrane</keyword>
<gene>
    <name evidence="15" type="ORF">A374_00050</name>
</gene>
<dbReference type="PATRIC" id="fig|1196324.3.peg.9"/>
<dbReference type="OrthoDB" id="9762009at2"/>
<reference evidence="15 16" key="1">
    <citation type="journal article" date="2012" name="J. Bacteriol.">
        <title>Genome of Bacillus macauensis ZFHKF-1, a Long-Chain-Forming Bacterium.</title>
        <authorList>
            <person name="Cai L."/>
            <person name="Zhang T."/>
        </authorList>
    </citation>
    <scope>NUCLEOTIDE SEQUENCE [LARGE SCALE GENOMIC DNA]</scope>
    <source>
        <strain evidence="15 16">ZFHKF-1</strain>
    </source>
</reference>
<keyword evidence="16" id="KW-1185">Reference proteome</keyword>
<dbReference type="NCBIfam" id="TIGR04265">
    <property type="entry name" value="bac_cardiolipin"/>
    <property type="match status" value="1"/>
</dbReference>
<evidence type="ECO:0000256" key="12">
    <source>
        <dbReference type="NCBIfam" id="TIGR04265"/>
    </source>
</evidence>
<dbReference type="PANTHER" id="PTHR21248:SF7">
    <property type="entry name" value="MINOR CARDIOLIPIN SYNTHASE CLSB"/>
    <property type="match status" value="1"/>
</dbReference>
<keyword evidence="8" id="KW-0443">Lipid metabolism</keyword>
<dbReference type="PANTHER" id="PTHR21248">
    <property type="entry name" value="CARDIOLIPIN SYNTHASE"/>
    <property type="match status" value="1"/>
</dbReference>
<feature type="domain" description="PLD phosphodiesterase" evidence="14">
    <location>
        <begin position="143"/>
        <end position="170"/>
    </location>
</feature>
<keyword evidence="2" id="KW-1003">Cell membrane</keyword>
<dbReference type="Pfam" id="PF13091">
    <property type="entry name" value="PLDc_2"/>
    <property type="match status" value="2"/>
</dbReference>
<dbReference type="GO" id="GO:0008808">
    <property type="term" value="F:cardiolipin synthase activity"/>
    <property type="evidence" value="ECO:0007669"/>
    <property type="project" value="UniProtKB-UniRule"/>
</dbReference>
<evidence type="ECO:0000256" key="4">
    <source>
        <dbReference type="ARBA" id="ARBA00022679"/>
    </source>
</evidence>